<sequence>MLSWWTNFESIVALQGFMLMATVFFATLTGILIFLNAKKSSQSTTQLSKKLSDAQKQIKSLEKMAEAIRKELLEAKQHQDIDQLKLKTSKSSAEELRQALLDARKRLEIAETAVKAREAAEKAASSEATEMSEKAAPAVATTNSNKLVQTPEPEIDPFENKPESAADGVTLDLELEFEAGLSENQREHLIDLLDPGPKGNLDIFCVMGNENSELTAKQIEAVLAADGWKTNGVAKSAFANPHKGLLLVVNSKETAPSYASFLQRVFSTIGLTVSAKIDKKYREWSLSVIVGLVDD</sequence>
<keyword evidence="2" id="KW-0472">Membrane</keyword>
<accession>A0A5K7ZGB5</accession>
<keyword evidence="2" id="KW-1133">Transmembrane helix</keyword>
<dbReference type="AlphaFoldDB" id="A0A5K7ZGB5"/>
<feature type="transmembrane region" description="Helical" evidence="2">
    <location>
        <begin position="12"/>
        <end position="35"/>
    </location>
</feature>
<evidence type="ECO:0000313" key="3">
    <source>
        <dbReference type="EMBL" id="BBO79996.1"/>
    </source>
</evidence>
<protein>
    <submittedName>
        <fullName evidence="3">Uncharacterized protein</fullName>
    </submittedName>
</protein>
<reference evidence="3 4" key="1">
    <citation type="submission" date="2019-11" db="EMBL/GenBank/DDBJ databases">
        <title>Comparative genomics of hydrocarbon-degrading Desulfosarcina strains.</title>
        <authorList>
            <person name="Watanabe M."/>
            <person name="Kojima H."/>
            <person name="Fukui M."/>
        </authorList>
    </citation>
    <scope>NUCLEOTIDE SEQUENCE [LARGE SCALE GENOMIC DNA]</scope>
    <source>
        <strain evidence="3 4">28bB2T</strain>
    </source>
</reference>
<dbReference type="Proteomes" id="UP000425960">
    <property type="component" value="Chromosome"/>
</dbReference>
<evidence type="ECO:0000256" key="2">
    <source>
        <dbReference type="SAM" id="Phobius"/>
    </source>
</evidence>
<name>A0A5K7ZGB5_9BACT</name>
<evidence type="ECO:0000313" key="4">
    <source>
        <dbReference type="Proteomes" id="UP000425960"/>
    </source>
</evidence>
<dbReference type="EMBL" id="AP021876">
    <property type="protein sequence ID" value="BBO79996.1"/>
    <property type="molecule type" value="Genomic_DNA"/>
</dbReference>
<dbReference type="KEGG" id="dov:DSCO28_05620"/>
<feature type="coiled-coil region" evidence="1">
    <location>
        <begin position="44"/>
        <end position="113"/>
    </location>
</feature>
<gene>
    <name evidence="3" type="ORF">DSCO28_05620</name>
</gene>
<evidence type="ECO:0000256" key="1">
    <source>
        <dbReference type="SAM" id="Coils"/>
    </source>
</evidence>
<organism evidence="3 4">
    <name type="scientific">Desulfosarcina ovata subsp. sediminis</name>
    <dbReference type="NCBI Taxonomy" id="885957"/>
    <lineage>
        <taxon>Bacteria</taxon>
        <taxon>Pseudomonadati</taxon>
        <taxon>Thermodesulfobacteriota</taxon>
        <taxon>Desulfobacteria</taxon>
        <taxon>Desulfobacterales</taxon>
        <taxon>Desulfosarcinaceae</taxon>
        <taxon>Desulfosarcina</taxon>
    </lineage>
</organism>
<proteinExistence type="predicted"/>
<keyword evidence="1" id="KW-0175">Coiled coil</keyword>
<keyword evidence="2" id="KW-0812">Transmembrane</keyword>